<evidence type="ECO:0000313" key="3">
    <source>
        <dbReference type="EMBL" id="GLW90042.1"/>
    </source>
</evidence>
<keyword evidence="4" id="KW-1185">Reference proteome</keyword>
<name>A0A9W6QIE9_9PSEU</name>
<comment type="caution">
    <text evidence="3">The sequence shown here is derived from an EMBL/GenBank/DDBJ whole genome shotgun (WGS) entry which is preliminary data.</text>
</comment>
<reference evidence="3" key="1">
    <citation type="submission" date="2023-02" db="EMBL/GenBank/DDBJ databases">
        <title>Actinokineospora globicatena NBRC 15670.</title>
        <authorList>
            <person name="Ichikawa N."/>
            <person name="Sato H."/>
            <person name="Tonouchi N."/>
        </authorList>
    </citation>
    <scope>NUCLEOTIDE SEQUENCE</scope>
    <source>
        <strain evidence="3">NBRC 15670</strain>
    </source>
</reference>
<feature type="transmembrane region" description="Helical" evidence="2">
    <location>
        <begin position="758"/>
        <end position="780"/>
    </location>
</feature>
<evidence type="ECO:0000313" key="4">
    <source>
        <dbReference type="Proteomes" id="UP001165042"/>
    </source>
</evidence>
<dbReference type="Proteomes" id="UP001165042">
    <property type="component" value="Unassembled WGS sequence"/>
</dbReference>
<gene>
    <name evidence="3" type="ORF">Aglo03_08580</name>
</gene>
<feature type="compositionally biased region" description="Polar residues" evidence="1">
    <location>
        <begin position="107"/>
        <end position="118"/>
    </location>
</feature>
<keyword evidence="2" id="KW-1133">Transmembrane helix</keyword>
<feature type="compositionally biased region" description="Basic and acidic residues" evidence="1">
    <location>
        <begin position="1"/>
        <end position="18"/>
    </location>
</feature>
<feature type="transmembrane region" description="Helical" evidence="2">
    <location>
        <begin position="832"/>
        <end position="856"/>
    </location>
</feature>
<dbReference type="EMBL" id="BSSD01000001">
    <property type="protein sequence ID" value="GLW90042.1"/>
    <property type="molecule type" value="Genomic_DNA"/>
</dbReference>
<feature type="compositionally biased region" description="Low complexity" evidence="1">
    <location>
        <begin position="45"/>
        <end position="67"/>
    </location>
</feature>
<dbReference type="AlphaFoldDB" id="A0A9W6QIE9"/>
<sequence>MRTPERGLDSEEPVRSPERAGQPDTSGPGLDVRGLRSLQGSAGNAAVSRLLASRSAPAAAGPTPAADSRPDGLAEPATATSMHATGAVPPGTATETPADVPNAVPGASTQQAAPQTESETARDPAASQPRPADPSPHPTGSTSEPTAAPTAVAETPQPTPAASRAAIATPAAQDPKPRRVRPPAGDHPLKSLRTAHRESHAPPPAAKAAELKHPPAGGGVPAAPAVMFADTDVEALLPPDIHPKRRQPMVDAITEELAADRVTAQASVTAFVTDRRARTAELSALKPGLTATVTAANAAALTSIDQAVRAQVGDVRAAVRDVRTGLHAQAQQARAQVESDFAASLAAIRAATGEGRGQVQGASTAASGRAGVLESGQITRLGGRYVQVEGQFRTVAQNAGSLAVREAASRATAYRAHKINREDSFLDGHLTDNRCDAEAEAAEKVGAAYRDGLGKEADKQVDALRGRRPTDEAAVHHLADDARGSLQGVLGHAFEGLTGAETQSLDNARTARAAVLDTIAETLRTAEVALTRHESSQVAAIQARAEQHKQAVTQAAGTALHALDQAVQTAVDDTDTGLTTLVTELGAAGVPDPVTLDQTLLDTGVQLDTRLAQLADELRAQANQAGQALHTNAQATADTLRQTATAAVTAAQHTGAGSADSLATAKSRGAEGLADLAKGHRQAVDGVRTGHDSAVTTVLGGLSTGFDKLDTAFTDGATRQVDAVRDGLTNAVHQDMPAAISTEAAKARAEVQPRWKSVLKWVVIIAIVLVVAIVLGPLVIGAVTGAAAALGASAGAAGLIGMVVGGALVGAATSAATTVVDNAFSGRDLTTGLGTAIAVGALGGALGGAASGLLAGPMQGMTQLARYAAQVGVDMVVDTGINAVTGNLSWENFGTGLLMSALVNGVTAHPRVQAVQHGMTSRGYGAGFETAAGARTFATKSGGPGSAGPITVDAAHVNAGDTAGPNSPYGGTWDMKGGGHNANEIRPRAASEGITSAPVDVDPVTGVAIDKFTRPALDNAGNTIPDPNQPGGIKIKEIDKSLFSDTMDRPEIAAAATKALELAIAGTPQTTHTPPGTHPNGSPSNGKFSAIVTTADGHPIRVEGYYRPAAGGGWEITTVYPATDLPAGKVVPVPGSQVSVPGGVFTPPDYDSGD</sequence>
<feature type="region of interest" description="Disordered" evidence="1">
    <location>
        <begin position="1"/>
        <end position="218"/>
    </location>
</feature>
<feature type="transmembrane region" description="Helical" evidence="2">
    <location>
        <begin position="787"/>
        <end position="812"/>
    </location>
</feature>
<keyword evidence="2" id="KW-0472">Membrane</keyword>
<keyword evidence="2" id="KW-0812">Transmembrane</keyword>
<evidence type="ECO:0000256" key="2">
    <source>
        <dbReference type="SAM" id="Phobius"/>
    </source>
</evidence>
<accession>A0A9W6QIE9</accession>
<protein>
    <submittedName>
        <fullName evidence="3">Uncharacterized protein</fullName>
    </submittedName>
</protein>
<proteinExistence type="predicted"/>
<feature type="region of interest" description="Disordered" evidence="1">
    <location>
        <begin position="1067"/>
        <end position="1086"/>
    </location>
</feature>
<organism evidence="3 4">
    <name type="scientific">Actinokineospora globicatena</name>
    <dbReference type="NCBI Taxonomy" id="103729"/>
    <lineage>
        <taxon>Bacteria</taxon>
        <taxon>Bacillati</taxon>
        <taxon>Actinomycetota</taxon>
        <taxon>Actinomycetes</taxon>
        <taxon>Pseudonocardiales</taxon>
        <taxon>Pseudonocardiaceae</taxon>
        <taxon>Actinokineospora</taxon>
    </lineage>
</organism>
<evidence type="ECO:0000256" key="1">
    <source>
        <dbReference type="SAM" id="MobiDB-lite"/>
    </source>
</evidence>
<feature type="compositionally biased region" description="Low complexity" evidence="1">
    <location>
        <begin position="138"/>
        <end position="172"/>
    </location>
</feature>